<proteinExistence type="predicted"/>
<evidence type="ECO:0000313" key="2">
    <source>
        <dbReference type="Proteomes" id="UP000236291"/>
    </source>
</evidence>
<evidence type="ECO:0000313" key="1">
    <source>
        <dbReference type="EMBL" id="PNY13075.1"/>
    </source>
</evidence>
<protein>
    <submittedName>
        <fullName evidence="1">Uncharacterized protein</fullName>
    </submittedName>
</protein>
<name>A0A2K3PCT6_TRIPR</name>
<comment type="caution">
    <text evidence="1">The sequence shown here is derived from an EMBL/GenBank/DDBJ whole genome shotgun (WGS) entry which is preliminary data.</text>
</comment>
<feature type="non-terminal residue" evidence="1">
    <location>
        <position position="1"/>
    </location>
</feature>
<reference evidence="1 2" key="1">
    <citation type="journal article" date="2014" name="Am. J. Bot.">
        <title>Genome assembly and annotation for red clover (Trifolium pratense; Fabaceae).</title>
        <authorList>
            <person name="Istvanek J."/>
            <person name="Jaros M."/>
            <person name="Krenek A."/>
            <person name="Repkova J."/>
        </authorList>
    </citation>
    <scope>NUCLEOTIDE SEQUENCE [LARGE SCALE GENOMIC DNA]</scope>
    <source>
        <strain evidence="2">cv. Tatra</strain>
        <tissue evidence="1">Young leaves</tissue>
    </source>
</reference>
<dbReference type="Proteomes" id="UP000236291">
    <property type="component" value="Unassembled WGS sequence"/>
</dbReference>
<sequence length="42" mass="4693">YAIHYYLPPPSFRKEAFADQLLRQNWSLAEGNSVAGEIGLGL</sequence>
<organism evidence="1 2">
    <name type="scientific">Trifolium pratense</name>
    <name type="common">Red clover</name>
    <dbReference type="NCBI Taxonomy" id="57577"/>
    <lineage>
        <taxon>Eukaryota</taxon>
        <taxon>Viridiplantae</taxon>
        <taxon>Streptophyta</taxon>
        <taxon>Embryophyta</taxon>
        <taxon>Tracheophyta</taxon>
        <taxon>Spermatophyta</taxon>
        <taxon>Magnoliopsida</taxon>
        <taxon>eudicotyledons</taxon>
        <taxon>Gunneridae</taxon>
        <taxon>Pentapetalae</taxon>
        <taxon>rosids</taxon>
        <taxon>fabids</taxon>
        <taxon>Fabales</taxon>
        <taxon>Fabaceae</taxon>
        <taxon>Papilionoideae</taxon>
        <taxon>50 kb inversion clade</taxon>
        <taxon>NPAAA clade</taxon>
        <taxon>Hologalegina</taxon>
        <taxon>IRL clade</taxon>
        <taxon>Trifolieae</taxon>
        <taxon>Trifolium</taxon>
    </lineage>
</organism>
<reference evidence="1 2" key="2">
    <citation type="journal article" date="2017" name="Front. Plant Sci.">
        <title>Gene Classification and Mining of Molecular Markers Useful in Red Clover (Trifolium pratense) Breeding.</title>
        <authorList>
            <person name="Istvanek J."/>
            <person name="Dluhosova J."/>
            <person name="Dluhos P."/>
            <person name="Patkova L."/>
            <person name="Nedelnik J."/>
            <person name="Repkova J."/>
        </authorList>
    </citation>
    <scope>NUCLEOTIDE SEQUENCE [LARGE SCALE GENOMIC DNA]</scope>
    <source>
        <strain evidence="2">cv. Tatra</strain>
        <tissue evidence="1">Young leaves</tissue>
    </source>
</reference>
<gene>
    <name evidence="1" type="ORF">L195_g009722</name>
</gene>
<dbReference type="AlphaFoldDB" id="A0A2K3PCT6"/>
<accession>A0A2K3PCT6</accession>
<dbReference type="EMBL" id="ASHM01005797">
    <property type="protein sequence ID" value="PNY13075.1"/>
    <property type="molecule type" value="Genomic_DNA"/>
</dbReference>